<feature type="transmembrane region" description="Helical" evidence="6">
    <location>
        <begin position="58"/>
        <end position="75"/>
    </location>
</feature>
<reference evidence="8 9" key="1">
    <citation type="journal article" date="2016" name="Genome Announc.">
        <title>Genome Sequence of Madurella mycetomatis mm55, Isolated from a Human Mycetoma Case in Sudan.</title>
        <authorList>
            <person name="Smit S."/>
            <person name="Derks M.F."/>
            <person name="Bervoets S."/>
            <person name="Fahal A."/>
            <person name="van Leeuwen W."/>
            <person name="van Belkum A."/>
            <person name="van de Sande W.W."/>
        </authorList>
    </citation>
    <scope>NUCLEOTIDE SEQUENCE [LARGE SCALE GENOMIC DNA]</scope>
    <source>
        <strain evidence="9">mm55</strain>
    </source>
</reference>
<comment type="caution">
    <text evidence="8">The sequence shown here is derived from an EMBL/GenBank/DDBJ whole genome shotgun (WGS) entry which is preliminary data.</text>
</comment>
<feature type="transmembrane region" description="Helical" evidence="6">
    <location>
        <begin position="87"/>
        <end position="105"/>
    </location>
</feature>
<evidence type="ECO:0000256" key="6">
    <source>
        <dbReference type="SAM" id="Phobius"/>
    </source>
</evidence>
<accession>A0A175WD27</accession>
<dbReference type="Proteomes" id="UP000078237">
    <property type="component" value="Unassembled WGS sequence"/>
</dbReference>
<feature type="transmembrane region" description="Helical" evidence="6">
    <location>
        <begin position="25"/>
        <end position="46"/>
    </location>
</feature>
<comment type="similarity">
    <text evidence="5">Belongs to the SAT4 family.</text>
</comment>
<keyword evidence="4 6" id="KW-0472">Membrane</keyword>
<dbReference type="PANTHER" id="PTHR33048">
    <property type="entry name" value="PTH11-LIKE INTEGRAL MEMBRANE PROTEIN (AFU_ORTHOLOGUE AFUA_5G11245)"/>
    <property type="match status" value="1"/>
</dbReference>
<keyword evidence="2 6" id="KW-0812">Transmembrane</keyword>
<gene>
    <name evidence="8" type="ORF">MMYC01_202801</name>
</gene>
<feature type="domain" description="Rhodopsin" evidence="7">
    <location>
        <begin position="42"/>
        <end position="206"/>
    </location>
</feature>
<evidence type="ECO:0000256" key="5">
    <source>
        <dbReference type="ARBA" id="ARBA00038359"/>
    </source>
</evidence>
<dbReference type="InterPro" id="IPR052337">
    <property type="entry name" value="SAT4-like"/>
</dbReference>
<comment type="subcellular location">
    <subcellularLocation>
        <location evidence="1">Membrane</location>
        <topology evidence="1">Multi-pass membrane protein</topology>
    </subcellularLocation>
</comment>
<evidence type="ECO:0000313" key="9">
    <source>
        <dbReference type="Proteomes" id="UP000078237"/>
    </source>
</evidence>
<protein>
    <recommendedName>
        <fullName evidence="7">Rhodopsin domain-containing protein</fullName>
    </recommendedName>
</protein>
<evidence type="ECO:0000259" key="7">
    <source>
        <dbReference type="Pfam" id="PF20684"/>
    </source>
</evidence>
<dbReference type="EMBL" id="LCTW02000043">
    <property type="protein sequence ID" value="KXX81080.1"/>
    <property type="molecule type" value="Genomic_DNA"/>
</dbReference>
<evidence type="ECO:0000256" key="4">
    <source>
        <dbReference type="ARBA" id="ARBA00023136"/>
    </source>
</evidence>
<sequence length="212" mass="24054">MSVTPTPEEIKYMHDNIADDLTPSIHISSAITMVAATASVILRFFARRRSESGLGKDDYCLFLGYIFYMAYMGSLECNTRWGLGRHAILMTDPRSLAITSILMLYHRIFPSKNFRIALLLLGAVLFAWTMAAWFSSIFNCYPIESSWDPNVTGFCIDYGKVTLVIGIFNIVIDFIMLGYPMPLLWKLQMPTRRKILLSFTFVAGSVQRANFS</sequence>
<name>A0A175WD27_9PEZI</name>
<feature type="transmembrane region" description="Helical" evidence="6">
    <location>
        <begin position="117"/>
        <end position="138"/>
    </location>
</feature>
<evidence type="ECO:0000256" key="1">
    <source>
        <dbReference type="ARBA" id="ARBA00004141"/>
    </source>
</evidence>
<dbReference type="InterPro" id="IPR049326">
    <property type="entry name" value="Rhodopsin_dom_fungi"/>
</dbReference>
<evidence type="ECO:0000313" key="8">
    <source>
        <dbReference type="EMBL" id="KXX81080.1"/>
    </source>
</evidence>
<dbReference type="Pfam" id="PF20684">
    <property type="entry name" value="Fung_rhodopsin"/>
    <property type="match status" value="1"/>
</dbReference>
<feature type="transmembrane region" description="Helical" evidence="6">
    <location>
        <begin position="158"/>
        <end position="185"/>
    </location>
</feature>
<evidence type="ECO:0000256" key="2">
    <source>
        <dbReference type="ARBA" id="ARBA00022692"/>
    </source>
</evidence>
<keyword evidence="3 6" id="KW-1133">Transmembrane helix</keyword>
<dbReference type="PANTHER" id="PTHR33048:SF47">
    <property type="entry name" value="INTEGRAL MEMBRANE PROTEIN-RELATED"/>
    <property type="match status" value="1"/>
</dbReference>
<dbReference type="GO" id="GO:0016020">
    <property type="term" value="C:membrane"/>
    <property type="evidence" value="ECO:0007669"/>
    <property type="project" value="UniProtKB-SubCell"/>
</dbReference>
<dbReference type="VEuPathDB" id="FungiDB:MMYC01_202801"/>
<dbReference type="AlphaFoldDB" id="A0A175WD27"/>
<keyword evidence="9" id="KW-1185">Reference proteome</keyword>
<proteinExistence type="inferred from homology"/>
<dbReference type="OrthoDB" id="5278984at2759"/>
<organism evidence="8 9">
    <name type="scientific">Madurella mycetomatis</name>
    <dbReference type="NCBI Taxonomy" id="100816"/>
    <lineage>
        <taxon>Eukaryota</taxon>
        <taxon>Fungi</taxon>
        <taxon>Dikarya</taxon>
        <taxon>Ascomycota</taxon>
        <taxon>Pezizomycotina</taxon>
        <taxon>Sordariomycetes</taxon>
        <taxon>Sordariomycetidae</taxon>
        <taxon>Sordariales</taxon>
        <taxon>Sordariales incertae sedis</taxon>
        <taxon>Madurella</taxon>
    </lineage>
</organism>
<evidence type="ECO:0000256" key="3">
    <source>
        <dbReference type="ARBA" id="ARBA00022989"/>
    </source>
</evidence>